<dbReference type="OrthoDB" id="7721051at2759"/>
<feature type="binding site" evidence="1">
    <location>
        <position position="43"/>
    </location>
    <ligand>
        <name>Zn(2+)</name>
        <dbReference type="ChEBI" id="CHEBI:29105"/>
        <note>catalytic</note>
    </ligand>
</feature>
<keyword evidence="1 2" id="KW-0482">Metalloprotease</keyword>
<dbReference type="PROSITE" id="PS51864">
    <property type="entry name" value="ASTACIN"/>
    <property type="match status" value="1"/>
</dbReference>
<feature type="region of interest" description="Disordered" evidence="3">
    <location>
        <begin position="155"/>
        <end position="196"/>
    </location>
</feature>
<comment type="caution">
    <text evidence="1">Lacks conserved residue(s) required for the propagation of feature annotation.</text>
</comment>
<comment type="cofactor">
    <cofactor evidence="1 2">
        <name>Zn(2+)</name>
        <dbReference type="ChEBI" id="CHEBI:29105"/>
    </cofactor>
    <text evidence="1 2">Binds 1 zinc ion per subunit.</text>
</comment>
<feature type="binding site" evidence="1">
    <location>
        <position position="47"/>
    </location>
    <ligand>
        <name>Zn(2+)</name>
        <dbReference type="ChEBI" id="CHEBI:29105"/>
        <note>catalytic</note>
    </ligand>
</feature>
<dbReference type="InterPro" id="IPR024079">
    <property type="entry name" value="MetalloPept_cat_dom_sf"/>
</dbReference>
<dbReference type="GO" id="GO:0008270">
    <property type="term" value="F:zinc ion binding"/>
    <property type="evidence" value="ECO:0007669"/>
    <property type="project" value="UniProtKB-UniRule"/>
</dbReference>
<dbReference type="PANTHER" id="PTHR10127">
    <property type="entry name" value="DISCOIDIN, CUB, EGF, LAMININ , AND ZINC METALLOPROTEASE DOMAIN CONTAINING"/>
    <property type="match status" value="1"/>
</dbReference>
<dbReference type="PRINTS" id="PR00480">
    <property type="entry name" value="ASTACIN"/>
</dbReference>
<keyword evidence="1 2" id="KW-0645">Protease</keyword>
<keyword evidence="1 2" id="KW-0479">Metal-binding</keyword>
<dbReference type="PANTHER" id="PTHR10127:SF880">
    <property type="entry name" value="ZINC METALLOPROTEINASE NAS-5"/>
    <property type="match status" value="1"/>
</dbReference>
<organism evidence="5 6">
    <name type="scientific">Ancylostoma caninum</name>
    <name type="common">Dog hookworm</name>
    <dbReference type="NCBI Taxonomy" id="29170"/>
    <lineage>
        <taxon>Eukaryota</taxon>
        <taxon>Metazoa</taxon>
        <taxon>Ecdysozoa</taxon>
        <taxon>Nematoda</taxon>
        <taxon>Chromadorea</taxon>
        <taxon>Rhabditida</taxon>
        <taxon>Rhabditina</taxon>
        <taxon>Rhabditomorpha</taxon>
        <taxon>Strongyloidea</taxon>
        <taxon>Ancylostomatidae</taxon>
        <taxon>Ancylostomatinae</taxon>
        <taxon>Ancylostoma</taxon>
    </lineage>
</organism>
<accession>A0A368GQB9</accession>
<dbReference type="Pfam" id="PF01400">
    <property type="entry name" value="Astacin"/>
    <property type="match status" value="1"/>
</dbReference>
<evidence type="ECO:0000259" key="4">
    <source>
        <dbReference type="PROSITE" id="PS51864"/>
    </source>
</evidence>
<reference evidence="5 6" key="1">
    <citation type="submission" date="2014-10" db="EMBL/GenBank/DDBJ databases">
        <title>Draft genome of the hookworm Ancylostoma caninum.</title>
        <authorList>
            <person name="Mitreva M."/>
        </authorList>
    </citation>
    <scope>NUCLEOTIDE SEQUENCE [LARGE SCALE GENOMIC DNA]</scope>
    <source>
        <strain evidence="5 6">Baltimore</strain>
    </source>
</reference>
<evidence type="ECO:0000313" key="6">
    <source>
        <dbReference type="Proteomes" id="UP000252519"/>
    </source>
</evidence>
<keyword evidence="6" id="KW-1185">Reference proteome</keyword>
<evidence type="ECO:0000256" key="1">
    <source>
        <dbReference type="PROSITE-ProRule" id="PRU01211"/>
    </source>
</evidence>
<dbReference type="EC" id="3.4.24.-" evidence="2"/>
<name>A0A368GQB9_ANCCA</name>
<evidence type="ECO:0000256" key="3">
    <source>
        <dbReference type="SAM" id="MobiDB-lite"/>
    </source>
</evidence>
<protein>
    <recommendedName>
        <fullName evidence="2">Metalloendopeptidase</fullName>
        <ecNumber evidence="2">3.4.24.-</ecNumber>
    </recommendedName>
</protein>
<dbReference type="EMBL" id="JOJR01000077">
    <property type="protein sequence ID" value="RCN46571.1"/>
    <property type="molecule type" value="Genomic_DNA"/>
</dbReference>
<feature type="compositionally biased region" description="Pro residues" evidence="3">
    <location>
        <begin position="161"/>
        <end position="171"/>
    </location>
</feature>
<dbReference type="AlphaFoldDB" id="A0A368GQB9"/>
<keyword evidence="1 2" id="KW-0862">Zinc</keyword>
<feature type="compositionally biased region" description="Pro residues" evidence="3">
    <location>
        <begin position="183"/>
        <end position="193"/>
    </location>
</feature>
<feature type="non-terminal residue" evidence="5">
    <location>
        <position position="1"/>
    </location>
</feature>
<comment type="caution">
    <text evidence="5">The sequence shown here is derived from an EMBL/GenBank/DDBJ whole genome shotgun (WGS) entry which is preliminary data.</text>
</comment>
<sequence length="258" mass="29366">LHYSFNRNYRCFGTIGRQLTGLNILNLEDGELVTCLAPHIVIHELMHVVGLWHEQMREDRDDYIKVHKENVKSGYESQFVKVGSNYASTYGTPYDYLSIMHYGKSVFAKPGTISMETVDPKYQDIIGTAKKPTKNDYKKICSIYNCRYCPGATGQKTTMPKPRPPPVTKPVPRPRKPATARPPSAPAPAPRPQNPGRCYDQDPYQCMQLKSSRNLNCRYDPHFRLCCATCNSIPPIAPFPLPFPYVPPPMPFPGPWFW</sequence>
<proteinExistence type="predicted"/>
<feature type="binding site" evidence="1">
    <location>
        <position position="53"/>
    </location>
    <ligand>
        <name>Zn(2+)</name>
        <dbReference type="ChEBI" id="CHEBI:29105"/>
        <note>catalytic</note>
    </ligand>
</feature>
<gene>
    <name evidence="5" type="ORF">ANCCAN_07431</name>
</gene>
<feature type="domain" description="Peptidase M12A" evidence="4">
    <location>
        <begin position="1"/>
        <end position="150"/>
    </location>
</feature>
<dbReference type="GO" id="GO:0004222">
    <property type="term" value="F:metalloendopeptidase activity"/>
    <property type="evidence" value="ECO:0007669"/>
    <property type="project" value="UniProtKB-UniRule"/>
</dbReference>
<dbReference type="Gene3D" id="3.40.390.10">
    <property type="entry name" value="Collagenase (Catalytic Domain)"/>
    <property type="match status" value="1"/>
</dbReference>
<dbReference type="GO" id="GO:0006508">
    <property type="term" value="P:proteolysis"/>
    <property type="evidence" value="ECO:0007669"/>
    <property type="project" value="UniProtKB-KW"/>
</dbReference>
<keyword evidence="1 2" id="KW-0378">Hydrolase</keyword>
<dbReference type="SUPFAM" id="SSF55486">
    <property type="entry name" value="Metalloproteases ('zincins'), catalytic domain"/>
    <property type="match status" value="1"/>
</dbReference>
<dbReference type="Proteomes" id="UP000252519">
    <property type="component" value="Unassembled WGS sequence"/>
</dbReference>
<dbReference type="InterPro" id="IPR001506">
    <property type="entry name" value="Peptidase_M12A"/>
</dbReference>
<feature type="active site" evidence="1">
    <location>
        <position position="44"/>
    </location>
</feature>
<evidence type="ECO:0000256" key="2">
    <source>
        <dbReference type="RuleBase" id="RU361183"/>
    </source>
</evidence>
<dbReference type="STRING" id="29170.A0A368GQB9"/>
<evidence type="ECO:0000313" key="5">
    <source>
        <dbReference type="EMBL" id="RCN46571.1"/>
    </source>
</evidence>